<dbReference type="Gene3D" id="3.20.20.80">
    <property type="entry name" value="Glycosidases"/>
    <property type="match status" value="1"/>
</dbReference>
<dbReference type="GO" id="GO:0012505">
    <property type="term" value="C:endomembrane system"/>
    <property type="evidence" value="ECO:0007669"/>
    <property type="project" value="TreeGrafter"/>
</dbReference>
<dbReference type="Proteomes" id="UP000070544">
    <property type="component" value="Unassembled WGS sequence"/>
</dbReference>
<evidence type="ECO:0000313" key="2">
    <source>
        <dbReference type="EMBL" id="KXS22016.1"/>
    </source>
</evidence>
<comment type="similarity">
    <text evidence="1">Belongs to the glycosyl hydrolase 18 family.</text>
</comment>
<dbReference type="SUPFAM" id="SSF51445">
    <property type="entry name" value="(Trans)glycosidases"/>
    <property type="match status" value="1"/>
</dbReference>
<sequence length="332" mass="37711">LAWVTPWNNRGYDIVALMPVLTSSKTSKIFRGKFDYVAPCWYQLLRTSTKDGAEWQLRGDHDVDNGWMLDVREPVEGGRRAKIVPRVIFEDVDREGWEAFSRSEEESAQVTELLLSALNTHSFDGFIVEAPVPLMYIPVFLSHLAHVIHAQNGLLMCTVQVYHREHPQIEMLDSLFTSNHMEALLQVVDRVALVTYDYSTSIGKRGPNSPAKWIEEAVKRICPSNDECRKRLLLGVNCYGQKFDHAGASAVLGPQYLEILEKYNPAIVWNSEFEEHVTRVPNVAEVWYPSPLFLENRVGLAEDLGTGIHFWEVGQGLDVFFVSFAFGFDFGT</sequence>
<reference evidence="2 3" key="1">
    <citation type="journal article" date="2015" name="Genome Biol. Evol.">
        <title>Phylogenomic analyses indicate that early fungi evolved digesting cell walls of algal ancestors of land plants.</title>
        <authorList>
            <person name="Chang Y."/>
            <person name="Wang S."/>
            <person name="Sekimoto S."/>
            <person name="Aerts A.L."/>
            <person name="Choi C."/>
            <person name="Clum A."/>
            <person name="LaButti K.M."/>
            <person name="Lindquist E.A."/>
            <person name="Yee Ngan C."/>
            <person name="Ohm R.A."/>
            <person name="Salamov A.A."/>
            <person name="Grigoriev I.V."/>
            <person name="Spatafora J.W."/>
            <person name="Berbee M.L."/>
        </authorList>
    </citation>
    <scope>NUCLEOTIDE SEQUENCE [LARGE SCALE GENOMIC DNA]</scope>
    <source>
        <strain evidence="2 3">JEL478</strain>
    </source>
</reference>
<dbReference type="PANTHER" id="PTHR46066">
    <property type="entry name" value="CHITINASE DOMAIN-CONTAINING PROTEIN 1 FAMILY MEMBER"/>
    <property type="match status" value="1"/>
</dbReference>
<proteinExistence type="inferred from homology"/>
<dbReference type="GO" id="GO:0070492">
    <property type="term" value="F:oligosaccharide binding"/>
    <property type="evidence" value="ECO:0007669"/>
    <property type="project" value="TreeGrafter"/>
</dbReference>
<organism evidence="2 3">
    <name type="scientific">Gonapodya prolifera (strain JEL478)</name>
    <name type="common">Monoblepharis prolifera</name>
    <dbReference type="NCBI Taxonomy" id="1344416"/>
    <lineage>
        <taxon>Eukaryota</taxon>
        <taxon>Fungi</taxon>
        <taxon>Fungi incertae sedis</taxon>
        <taxon>Chytridiomycota</taxon>
        <taxon>Chytridiomycota incertae sedis</taxon>
        <taxon>Monoblepharidomycetes</taxon>
        <taxon>Monoblepharidales</taxon>
        <taxon>Gonapodyaceae</taxon>
        <taxon>Gonapodya</taxon>
    </lineage>
</organism>
<dbReference type="PANTHER" id="PTHR46066:SF2">
    <property type="entry name" value="CHITINASE DOMAIN-CONTAINING PROTEIN 1"/>
    <property type="match status" value="1"/>
</dbReference>
<dbReference type="STRING" id="1344416.A0A139AZ60"/>
<keyword evidence="3" id="KW-1185">Reference proteome</keyword>
<keyword evidence="2" id="KW-0378">Hydrolase</keyword>
<name>A0A139AZ60_GONPJ</name>
<gene>
    <name evidence="2" type="ORF">M427DRAFT_92857</name>
</gene>
<dbReference type="AlphaFoldDB" id="A0A139AZ60"/>
<protein>
    <submittedName>
        <fullName evidence="2">Glycoside hydrolase family 18 protein</fullName>
    </submittedName>
</protein>
<dbReference type="Gene3D" id="3.10.50.10">
    <property type="match status" value="1"/>
</dbReference>
<accession>A0A139AZ60</accession>
<dbReference type="OrthoDB" id="10254444at2759"/>
<feature type="non-terminal residue" evidence="2">
    <location>
        <position position="1"/>
    </location>
</feature>
<dbReference type="InterPro" id="IPR017853">
    <property type="entry name" value="GH"/>
</dbReference>
<evidence type="ECO:0000256" key="1">
    <source>
        <dbReference type="ARBA" id="ARBA00009336"/>
    </source>
</evidence>
<dbReference type="EMBL" id="KQ965731">
    <property type="protein sequence ID" value="KXS22016.1"/>
    <property type="molecule type" value="Genomic_DNA"/>
</dbReference>
<dbReference type="InterPro" id="IPR029070">
    <property type="entry name" value="Chitinase_insertion_sf"/>
</dbReference>
<dbReference type="OMA" id="YSINERI"/>
<evidence type="ECO:0000313" key="3">
    <source>
        <dbReference type="Proteomes" id="UP000070544"/>
    </source>
</evidence>
<dbReference type="GO" id="GO:0016787">
    <property type="term" value="F:hydrolase activity"/>
    <property type="evidence" value="ECO:0007669"/>
    <property type="project" value="UniProtKB-KW"/>
</dbReference>